<dbReference type="PANTHER" id="PTHR34385">
    <property type="entry name" value="D-ALANYL-D-ALANINE CARBOXYPEPTIDASE"/>
    <property type="match status" value="1"/>
</dbReference>
<dbReference type="CDD" id="cd14847">
    <property type="entry name" value="DD-carboxypeptidase_like"/>
    <property type="match status" value="1"/>
</dbReference>
<evidence type="ECO:0000259" key="1">
    <source>
        <dbReference type="Pfam" id="PF02557"/>
    </source>
</evidence>
<comment type="caution">
    <text evidence="2">The sequence shown here is derived from an EMBL/GenBank/DDBJ whole genome shotgun (WGS) entry which is preliminary data.</text>
</comment>
<keyword evidence="3" id="KW-1185">Reference proteome</keyword>
<dbReference type="Proteomes" id="UP000245790">
    <property type="component" value="Unassembled WGS sequence"/>
</dbReference>
<gene>
    <name evidence="2" type="ORF">C8D97_101147</name>
</gene>
<dbReference type="GO" id="GO:0006508">
    <property type="term" value="P:proteolysis"/>
    <property type="evidence" value="ECO:0007669"/>
    <property type="project" value="InterPro"/>
</dbReference>
<evidence type="ECO:0000313" key="3">
    <source>
        <dbReference type="Proteomes" id="UP000245790"/>
    </source>
</evidence>
<dbReference type="AlphaFoldDB" id="A0A316G0D5"/>
<dbReference type="InterPro" id="IPR009045">
    <property type="entry name" value="Zn_M74/Hedgehog-like"/>
</dbReference>
<reference evidence="2 3" key="1">
    <citation type="submission" date="2018-05" db="EMBL/GenBank/DDBJ databases">
        <title>Genomic Encyclopedia of Type Strains, Phase IV (KMG-IV): sequencing the most valuable type-strain genomes for metagenomic binning, comparative biology and taxonomic classification.</title>
        <authorList>
            <person name="Goeker M."/>
        </authorList>
    </citation>
    <scope>NUCLEOTIDE SEQUENCE [LARGE SCALE GENOMIC DNA]</scope>
    <source>
        <strain evidence="2 3">DSM 25350</strain>
    </source>
</reference>
<keyword evidence="2" id="KW-0121">Carboxypeptidase</keyword>
<dbReference type="InterPro" id="IPR052179">
    <property type="entry name" value="DD-CPase-like"/>
</dbReference>
<dbReference type="PANTHER" id="PTHR34385:SF1">
    <property type="entry name" value="PEPTIDOGLYCAN L-ALANYL-D-GLUTAMATE ENDOPEPTIDASE CWLK"/>
    <property type="match status" value="1"/>
</dbReference>
<dbReference type="GO" id="GO:0004180">
    <property type="term" value="F:carboxypeptidase activity"/>
    <property type="evidence" value="ECO:0007669"/>
    <property type="project" value="UniProtKB-KW"/>
</dbReference>
<keyword evidence="2" id="KW-0378">Hydrolase</keyword>
<proteinExistence type="predicted"/>
<protein>
    <submittedName>
        <fullName evidence="2">LAS superfamily LD-carboxypeptidase LdcB</fullName>
    </submittedName>
</protein>
<evidence type="ECO:0000313" key="2">
    <source>
        <dbReference type="EMBL" id="PWK54299.1"/>
    </source>
</evidence>
<dbReference type="RefSeq" id="WP_109761423.1">
    <property type="nucleotide sequence ID" value="NZ_QGGU01000001.1"/>
</dbReference>
<feature type="domain" description="D-alanyl-D-alanine carboxypeptidase-like core" evidence="1">
    <location>
        <begin position="29"/>
        <end position="184"/>
    </location>
</feature>
<dbReference type="InterPro" id="IPR003709">
    <property type="entry name" value="VanY-like_core_dom"/>
</dbReference>
<sequence>MKQLTERQKLCYGFANRYLTELVLPEQTITLHKNAVQPLSDLMTALKNDDLPIKVISHWRSFDHQLAIWQKKWSGERPLLDRDSKPLEVDHLTDQQKLEALCFWSALPGTSRHHWGTDFDIFLSEPIAQGHRVELVQSEFGKNGVCESLGYWLDNNLADFDFYRPYSEYRGGVCPEPWHISYRPEANPLLNEIRATEVALLVRQCNLPGGETLLNELQDYLQNYVFNVS</sequence>
<dbReference type="Pfam" id="PF02557">
    <property type="entry name" value="VanY"/>
    <property type="match status" value="1"/>
</dbReference>
<keyword evidence="2" id="KW-0645">Protease</keyword>
<dbReference type="Gene3D" id="3.30.1380.10">
    <property type="match status" value="1"/>
</dbReference>
<name>A0A316G0D5_9GAMM</name>
<accession>A0A316G0D5</accession>
<dbReference type="EMBL" id="QGGU01000001">
    <property type="protein sequence ID" value="PWK54299.1"/>
    <property type="molecule type" value="Genomic_DNA"/>
</dbReference>
<dbReference type="SUPFAM" id="SSF55166">
    <property type="entry name" value="Hedgehog/DD-peptidase"/>
    <property type="match status" value="1"/>
</dbReference>
<organism evidence="2 3">
    <name type="scientific">Pleionea mediterranea</name>
    <dbReference type="NCBI Taxonomy" id="523701"/>
    <lineage>
        <taxon>Bacteria</taxon>
        <taxon>Pseudomonadati</taxon>
        <taxon>Pseudomonadota</taxon>
        <taxon>Gammaproteobacteria</taxon>
        <taxon>Oceanospirillales</taxon>
        <taxon>Pleioneaceae</taxon>
        <taxon>Pleionea</taxon>
    </lineage>
</organism>